<evidence type="ECO:0000259" key="5">
    <source>
        <dbReference type="PROSITE" id="PS51118"/>
    </source>
</evidence>
<gene>
    <name evidence="6" type="ORF">STRTUCAR8_09985</name>
</gene>
<dbReference type="EMBL" id="AEJB01000266">
    <property type="protein sequence ID" value="ELP67773.1"/>
    <property type="molecule type" value="Genomic_DNA"/>
</dbReference>
<dbReference type="PATRIC" id="fig|698760.3.peg.3481"/>
<sequence>MEAVGDMTETPRPGHPVRGSTTGRPIMAALDLFGRRWSLRVIWELHQGRTGFRPLQQRCDGMSSSVLRQRLVELVEAGLVAQRDNSDYVLTALGEDACRALLPLTRWAEDWATTLPERAAAPRVTTEDEV</sequence>
<dbReference type="PROSITE" id="PS51118">
    <property type="entry name" value="HTH_HXLR"/>
    <property type="match status" value="1"/>
</dbReference>
<dbReference type="PANTHER" id="PTHR33204">
    <property type="entry name" value="TRANSCRIPTIONAL REGULATOR, MARR FAMILY"/>
    <property type="match status" value="1"/>
</dbReference>
<feature type="region of interest" description="Disordered" evidence="4">
    <location>
        <begin position="1"/>
        <end position="21"/>
    </location>
</feature>
<organism evidence="6 7">
    <name type="scientific">Streptomyces turgidiscabies (strain Car8)</name>
    <dbReference type="NCBI Taxonomy" id="698760"/>
    <lineage>
        <taxon>Bacteria</taxon>
        <taxon>Bacillati</taxon>
        <taxon>Actinomycetota</taxon>
        <taxon>Actinomycetes</taxon>
        <taxon>Kitasatosporales</taxon>
        <taxon>Streptomycetaceae</taxon>
        <taxon>Streptomyces</taxon>
    </lineage>
</organism>
<dbReference type="Gene3D" id="1.10.10.10">
    <property type="entry name" value="Winged helix-like DNA-binding domain superfamily/Winged helix DNA-binding domain"/>
    <property type="match status" value="1"/>
</dbReference>
<proteinExistence type="predicted"/>
<accession>L7F850</accession>
<evidence type="ECO:0000313" key="6">
    <source>
        <dbReference type="EMBL" id="ELP67773.1"/>
    </source>
</evidence>
<feature type="domain" description="HTH hxlR-type" evidence="5">
    <location>
        <begin position="24"/>
        <end position="116"/>
    </location>
</feature>
<name>L7F850_STRT8</name>
<dbReference type="PANTHER" id="PTHR33204:SF37">
    <property type="entry name" value="HTH-TYPE TRANSCRIPTIONAL REGULATOR YODB"/>
    <property type="match status" value="1"/>
</dbReference>
<dbReference type="Proteomes" id="UP000010931">
    <property type="component" value="Unassembled WGS sequence"/>
</dbReference>
<evidence type="ECO:0000313" key="7">
    <source>
        <dbReference type="Proteomes" id="UP000010931"/>
    </source>
</evidence>
<keyword evidence="7" id="KW-1185">Reference proteome</keyword>
<dbReference type="SUPFAM" id="SSF46785">
    <property type="entry name" value="Winged helix' DNA-binding domain"/>
    <property type="match status" value="1"/>
</dbReference>
<evidence type="ECO:0000256" key="1">
    <source>
        <dbReference type="ARBA" id="ARBA00023015"/>
    </source>
</evidence>
<comment type="caution">
    <text evidence="6">The sequence shown here is derived from an EMBL/GenBank/DDBJ whole genome shotgun (WGS) entry which is preliminary data.</text>
</comment>
<keyword evidence="1" id="KW-0805">Transcription regulation</keyword>
<dbReference type="GO" id="GO:0003677">
    <property type="term" value="F:DNA binding"/>
    <property type="evidence" value="ECO:0007669"/>
    <property type="project" value="UniProtKB-KW"/>
</dbReference>
<dbReference type="STRING" id="85558.T45_04509"/>
<dbReference type="InterPro" id="IPR036388">
    <property type="entry name" value="WH-like_DNA-bd_sf"/>
</dbReference>
<protein>
    <submittedName>
        <fullName evidence="6">Transcriptional regulator, HxlR family</fullName>
    </submittedName>
</protein>
<evidence type="ECO:0000256" key="3">
    <source>
        <dbReference type="ARBA" id="ARBA00023163"/>
    </source>
</evidence>
<reference evidence="6 7" key="1">
    <citation type="journal article" date="2011" name="Plasmid">
        <title>Streptomyces turgidiscabies Car8 contains a modular pathogenicity island that shares virulence genes with other actinobacterial plant pathogens.</title>
        <authorList>
            <person name="Huguet-Tapia J.C."/>
            <person name="Badger J.H."/>
            <person name="Loria R."/>
            <person name="Pettis G.S."/>
        </authorList>
    </citation>
    <scope>NUCLEOTIDE SEQUENCE [LARGE SCALE GENOMIC DNA]</scope>
    <source>
        <strain evidence="6 7">Car8</strain>
    </source>
</reference>
<evidence type="ECO:0000256" key="4">
    <source>
        <dbReference type="SAM" id="MobiDB-lite"/>
    </source>
</evidence>
<dbReference type="AlphaFoldDB" id="L7F850"/>
<keyword evidence="2" id="KW-0238">DNA-binding</keyword>
<dbReference type="InterPro" id="IPR002577">
    <property type="entry name" value="HTH_HxlR"/>
</dbReference>
<dbReference type="InterPro" id="IPR036390">
    <property type="entry name" value="WH_DNA-bd_sf"/>
</dbReference>
<dbReference type="Pfam" id="PF01638">
    <property type="entry name" value="HxlR"/>
    <property type="match status" value="1"/>
</dbReference>
<evidence type="ECO:0000256" key="2">
    <source>
        <dbReference type="ARBA" id="ARBA00023125"/>
    </source>
</evidence>
<keyword evidence="3" id="KW-0804">Transcription</keyword>